<dbReference type="AlphaFoldDB" id="A0A849VF24"/>
<accession>A0A849VF24</accession>
<evidence type="ECO:0000256" key="7">
    <source>
        <dbReference type="ARBA" id="ARBA00022692"/>
    </source>
</evidence>
<dbReference type="GO" id="GO:0005886">
    <property type="term" value="C:plasma membrane"/>
    <property type="evidence" value="ECO:0007669"/>
    <property type="project" value="UniProtKB-SubCell"/>
</dbReference>
<reference evidence="11 12" key="1">
    <citation type="submission" date="2020-04" db="EMBL/GenBank/DDBJ databases">
        <title>Pseudoalteromonas caenipelagi sp. nov., isolated from a tidal flat.</title>
        <authorList>
            <person name="Park S."/>
            <person name="Yoon J.-H."/>
        </authorList>
    </citation>
    <scope>NUCLEOTIDE SEQUENCE [LARGE SCALE GENOMIC DNA]</scope>
    <source>
        <strain evidence="11 12">JBTF-M23</strain>
    </source>
</reference>
<dbReference type="Proteomes" id="UP000586305">
    <property type="component" value="Unassembled WGS sequence"/>
</dbReference>
<feature type="transmembrane region" description="Helical" evidence="10">
    <location>
        <begin position="175"/>
        <end position="193"/>
    </location>
</feature>
<keyword evidence="7 10" id="KW-0812">Transmembrane</keyword>
<dbReference type="NCBIfam" id="TIGR01528">
    <property type="entry name" value="NMN_trans_PnuC"/>
    <property type="match status" value="1"/>
</dbReference>
<keyword evidence="8 10" id="KW-1133">Transmembrane helix</keyword>
<feature type="transmembrane region" description="Helical" evidence="10">
    <location>
        <begin position="64"/>
        <end position="81"/>
    </location>
</feature>
<keyword evidence="6" id="KW-1003">Cell membrane</keyword>
<name>A0A849VF24_9GAMM</name>
<dbReference type="Pfam" id="PF04973">
    <property type="entry name" value="NMN_transporter"/>
    <property type="match status" value="1"/>
</dbReference>
<feature type="transmembrane region" description="Helical" evidence="10">
    <location>
        <begin position="101"/>
        <end position="119"/>
    </location>
</feature>
<dbReference type="GO" id="GO:0034257">
    <property type="term" value="F:nicotinamide riboside transmembrane transporter activity"/>
    <property type="evidence" value="ECO:0007669"/>
    <property type="project" value="InterPro"/>
</dbReference>
<evidence type="ECO:0000256" key="8">
    <source>
        <dbReference type="ARBA" id="ARBA00022989"/>
    </source>
</evidence>
<evidence type="ECO:0000256" key="4">
    <source>
        <dbReference type="ARBA" id="ARBA00017522"/>
    </source>
</evidence>
<comment type="caution">
    <text evidence="11">The sequence shown here is derived from an EMBL/GenBank/DDBJ whole genome shotgun (WGS) entry which is preliminary data.</text>
</comment>
<keyword evidence="12" id="KW-1185">Reference proteome</keyword>
<feature type="transmembrane region" description="Helical" evidence="10">
    <location>
        <begin position="125"/>
        <end position="146"/>
    </location>
</feature>
<protein>
    <recommendedName>
        <fullName evidence="4">Nicotinamide riboside transporter PnuC</fullName>
    </recommendedName>
</protein>
<dbReference type="InterPro" id="IPR006419">
    <property type="entry name" value="NMN_transpt_PnuC"/>
</dbReference>
<keyword evidence="5" id="KW-0813">Transport</keyword>
<comment type="function">
    <text evidence="1">Required for nicotinamide riboside transport across the inner membrane.</text>
</comment>
<keyword evidence="9 10" id="KW-0472">Membrane</keyword>
<dbReference type="PANTHER" id="PTHR36122">
    <property type="entry name" value="NICOTINAMIDE RIBOSIDE TRANSPORTER PNUC"/>
    <property type="match status" value="1"/>
</dbReference>
<dbReference type="RefSeq" id="WP_171627049.1">
    <property type="nucleotide sequence ID" value="NZ_JABBPG010000007.1"/>
</dbReference>
<evidence type="ECO:0000256" key="6">
    <source>
        <dbReference type="ARBA" id="ARBA00022475"/>
    </source>
</evidence>
<dbReference type="PANTHER" id="PTHR36122:SF2">
    <property type="entry name" value="NICOTINAMIDE RIBOSIDE TRANSPORTER PNUC"/>
    <property type="match status" value="1"/>
</dbReference>
<sequence>MPDSFTVFLNALLTSSYWEYTAVLLGFMYVVLAVRESLWCWYAGFVSSIMYAAMYWHGNILVEAILNLYYMLMAVIGWWVWRQGTNNSPLPIISWPVRIHLFIIILTSLFAISLSTLIQELSNDISLSYIESFTLCFAVVITYLVVRKVLENWLYWIVINMAPMYLYFMKGYYPTLALALLLTLISCVGYKRWYERYELKQGKTLAEL</sequence>
<comment type="subcellular location">
    <subcellularLocation>
        <location evidence="2">Cell membrane</location>
        <topology evidence="2">Multi-pass membrane protein</topology>
    </subcellularLocation>
</comment>
<comment type="similarity">
    <text evidence="3">Belongs to the nicotinamide ribonucleoside (NR) uptake permease (TC 4.B.1) family.</text>
</comment>
<gene>
    <name evidence="11" type="ORF">HG263_15775</name>
</gene>
<evidence type="ECO:0000256" key="5">
    <source>
        <dbReference type="ARBA" id="ARBA00022448"/>
    </source>
</evidence>
<evidence type="ECO:0000256" key="9">
    <source>
        <dbReference type="ARBA" id="ARBA00023136"/>
    </source>
</evidence>
<dbReference type="EMBL" id="JABBPG010000007">
    <property type="protein sequence ID" value="NOU51992.1"/>
    <property type="molecule type" value="Genomic_DNA"/>
</dbReference>
<evidence type="ECO:0000256" key="1">
    <source>
        <dbReference type="ARBA" id="ARBA00002672"/>
    </source>
</evidence>
<evidence type="ECO:0000256" key="3">
    <source>
        <dbReference type="ARBA" id="ARBA00006669"/>
    </source>
</evidence>
<evidence type="ECO:0000256" key="2">
    <source>
        <dbReference type="ARBA" id="ARBA00004651"/>
    </source>
</evidence>
<feature type="transmembrane region" description="Helical" evidence="10">
    <location>
        <begin position="12"/>
        <end position="32"/>
    </location>
</feature>
<organism evidence="11 12">
    <name type="scientific">Pseudoalteromonas caenipelagi</name>
    <dbReference type="NCBI Taxonomy" id="2726988"/>
    <lineage>
        <taxon>Bacteria</taxon>
        <taxon>Pseudomonadati</taxon>
        <taxon>Pseudomonadota</taxon>
        <taxon>Gammaproteobacteria</taxon>
        <taxon>Alteromonadales</taxon>
        <taxon>Pseudoalteromonadaceae</taxon>
        <taxon>Pseudoalteromonas</taxon>
    </lineage>
</organism>
<evidence type="ECO:0000313" key="11">
    <source>
        <dbReference type="EMBL" id="NOU51992.1"/>
    </source>
</evidence>
<proteinExistence type="inferred from homology"/>
<evidence type="ECO:0000313" key="12">
    <source>
        <dbReference type="Proteomes" id="UP000586305"/>
    </source>
</evidence>
<evidence type="ECO:0000256" key="10">
    <source>
        <dbReference type="SAM" id="Phobius"/>
    </source>
</evidence>